<dbReference type="AlphaFoldDB" id="A0A4V3IV26"/>
<dbReference type="EMBL" id="SOHH01000073">
    <property type="protein sequence ID" value="TFD76027.1"/>
    <property type="molecule type" value="Genomic_DNA"/>
</dbReference>
<feature type="compositionally biased region" description="Basic and acidic residues" evidence="1">
    <location>
        <begin position="10"/>
        <end position="20"/>
    </location>
</feature>
<proteinExistence type="predicted"/>
<name>A0A4V3IV26_9MICO</name>
<evidence type="ECO:0000313" key="3">
    <source>
        <dbReference type="EMBL" id="TFD76027.1"/>
    </source>
</evidence>
<dbReference type="OrthoDB" id="5122228at2"/>
<feature type="transmembrane region" description="Helical" evidence="2">
    <location>
        <begin position="202"/>
        <end position="224"/>
    </location>
</feature>
<keyword evidence="2" id="KW-0472">Membrane</keyword>
<feature type="transmembrane region" description="Helical" evidence="2">
    <location>
        <begin position="174"/>
        <end position="196"/>
    </location>
</feature>
<keyword evidence="4" id="KW-1185">Reference proteome</keyword>
<keyword evidence="2" id="KW-1133">Transmembrane helix</keyword>
<dbReference type="Proteomes" id="UP000298313">
    <property type="component" value="Unassembled WGS sequence"/>
</dbReference>
<keyword evidence="2" id="KW-0812">Transmembrane</keyword>
<reference evidence="3 4" key="1">
    <citation type="submission" date="2019-03" db="EMBL/GenBank/DDBJ databases">
        <title>Genomics of glacier-inhabiting Cryobacterium strains.</title>
        <authorList>
            <person name="Liu Q."/>
            <person name="Xin Y.-H."/>
        </authorList>
    </citation>
    <scope>NUCLEOTIDE SEQUENCE [LARGE SCALE GENOMIC DNA]</scope>
    <source>
        <strain evidence="3 4">Hh4</strain>
    </source>
</reference>
<organism evidence="3 4">
    <name type="scientific">Cryobacterium fucosi</name>
    <dbReference type="NCBI Taxonomy" id="1259157"/>
    <lineage>
        <taxon>Bacteria</taxon>
        <taxon>Bacillati</taxon>
        <taxon>Actinomycetota</taxon>
        <taxon>Actinomycetes</taxon>
        <taxon>Micrococcales</taxon>
        <taxon>Microbacteriaceae</taxon>
        <taxon>Cryobacterium</taxon>
    </lineage>
</organism>
<comment type="caution">
    <text evidence="3">The sequence shown here is derived from an EMBL/GenBank/DDBJ whole genome shotgun (WGS) entry which is preliminary data.</text>
</comment>
<evidence type="ECO:0000313" key="4">
    <source>
        <dbReference type="Proteomes" id="UP000298313"/>
    </source>
</evidence>
<accession>A0A4V3IV26</accession>
<dbReference type="RefSeq" id="WP_134524036.1">
    <property type="nucleotide sequence ID" value="NZ_SOHH01000073.1"/>
</dbReference>
<gene>
    <name evidence="3" type="ORF">E3T48_10640</name>
</gene>
<sequence length="345" mass="36546">MSYAHHVRIPRGETTIEHNPEPSVGCAAGAGADGAPAVNPDDALLATADALVAAFLAVDSSGHLAGPQTRVAEAQKAMAAATATSLARREELSEERQNNFASWQSWPDGRTLSRWLPRADLLVQAIDARDNALASAWQAEANAVITADDREKFDSGLHVAPTWRHLRSAAVRKTGIAMMVMSPVVWVLTALILAMTDGAVSIHSAIPASVVGLGLVLLATGAVMSNPTWRRHNSAARAAASARRIELLGFDPLAEPDRLPLTWTDSPSPRNRLDRFLREVYTNFPSADELPELVLPTVRDPVGEPSPRVRAVLEHFAAVDAARDAEGAGDGALAGEAAPGTTLRA</sequence>
<evidence type="ECO:0000256" key="2">
    <source>
        <dbReference type="SAM" id="Phobius"/>
    </source>
</evidence>
<feature type="region of interest" description="Disordered" evidence="1">
    <location>
        <begin position="1"/>
        <end position="22"/>
    </location>
</feature>
<protein>
    <submittedName>
        <fullName evidence="3">Uncharacterized protein</fullName>
    </submittedName>
</protein>
<evidence type="ECO:0000256" key="1">
    <source>
        <dbReference type="SAM" id="MobiDB-lite"/>
    </source>
</evidence>